<evidence type="ECO:0000256" key="4">
    <source>
        <dbReference type="ARBA" id="ARBA00023186"/>
    </source>
</evidence>
<name>A0A2T9YQP4_9FUNG</name>
<feature type="coiled-coil region" evidence="6">
    <location>
        <begin position="118"/>
        <end position="145"/>
    </location>
</feature>
<dbReference type="GO" id="GO:0005737">
    <property type="term" value="C:cytoplasm"/>
    <property type="evidence" value="ECO:0007669"/>
    <property type="project" value="UniProtKB-SubCell"/>
</dbReference>
<evidence type="ECO:0000313" key="9">
    <source>
        <dbReference type="Proteomes" id="UP000245383"/>
    </source>
</evidence>
<dbReference type="Gene3D" id="1.10.287.110">
    <property type="entry name" value="DnaJ domain"/>
    <property type="match status" value="1"/>
</dbReference>
<evidence type="ECO:0000256" key="3">
    <source>
        <dbReference type="ARBA" id="ARBA00022490"/>
    </source>
</evidence>
<feature type="coiled-coil region" evidence="6">
    <location>
        <begin position="62"/>
        <end position="89"/>
    </location>
</feature>
<proteinExistence type="predicted"/>
<dbReference type="Proteomes" id="UP000245383">
    <property type="component" value="Unassembled WGS sequence"/>
</dbReference>
<dbReference type="InterPro" id="IPR052094">
    <property type="entry name" value="Pre-mRNA-splicing_ERAD"/>
</dbReference>
<dbReference type="AlphaFoldDB" id="A0A2T9YQP4"/>
<dbReference type="CDD" id="cd06257">
    <property type="entry name" value="DnaJ"/>
    <property type="match status" value="1"/>
</dbReference>
<dbReference type="Pfam" id="PF00226">
    <property type="entry name" value="DnaJ"/>
    <property type="match status" value="1"/>
</dbReference>
<evidence type="ECO:0000256" key="2">
    <source>
        <dbReference type="ARBA" id="ARBA00004496"/>
    </source>
</evidence>
<keyword evidence="5" id="KW-0539">Nucleus</keyword>
<dbReference type="OrthoDB" id="10250354at2759"/>
<evidence type="ECO:0000256" key="5">
    <source>
        <dbReference type="ARBA" id="ARBA00023242"/>
    </source>
</evidence>
<sequence>MESLNAYELLGLQPAASDKEITKAYRAKALQYHPDKLGDKVKSTDQEKNNKMFHLIKQAYDILCDKEKREELEAKIRAEQQRKMQQNKMSLQRKQMKTELEARENLAKNKTSTLQFQKMQHELEVQKFRQEMERAEQKRIRRMQQDAVQHAELQKSQLVQEEQHRAHELQAAKELSEFEATVRLRWVHSNINTLPSKESDVPDIDQDYIKKIGSLFGLVEDVVISSKKNFKTSKRSALLVFANIVSANAFMEASSDRFPQLSIFERSWAYSADNTNPTHSTDSSRIATPDLSSNINSPLDIKSKIQNIANLKIGKDSPNPYSQTIKKDWLRSENVSTLYADVHSSQMSGAHMSFNDFEAIVLARMRVFDQ</sequence>
<dbReference type="SMART" id="SM00271">
    <property type="entry name" value="DnaJ"/>
    <property type="match status" value="1"/>
</dbReference>
<gene>
    <name evidence="8" type="ORF">BB561_002373</name>
</gene>
<keyword evidence="9" id="KW-1185">Reference proteome</keyword>
<evidence type="ECO:0000256" key="1">
    <source>
        <dbReference type="ARBA" id="ARBA00004123"/>
    </source>
</evidence>
<keyword evidence="6" id="KW-0175">Coiled coil</keyword>
<dbReference type="PROSITE" id="PS50076">
    <property type="entry name" value="DNAJ_2"/>
    <property type="match status" value="1"/>
</dbReference>
<evidence type="ECO:0000313" key="8">
    <source>
        <dbReference type="EMBL" id="PVU94657.1"/>
    </source>
</evidence>
<comment type="caution">
    <text evidence="8">The sequence shown here is derived from an EMBL/GenBank/DDBJ whole genome shotgun (WGS) entry which is preliminary data.</text>
</comment>
<dbReference type="GO" id="GO:0005681">
    <property type="term" value="C:spliceosomal complex"/>
    <property type="evidence" value="ECO:0007669"/>
    <property type="project" value="TreeGrafter"/>
</dbReference>
<dbReference type="GO" id="GO:0000390">
    <property type="term" value="P:spliceosomal complex disassembly"/>
    <property type="evidence" value="ECO:0007669"/>
    <property type="project" value="TreeGrafter"/>
</dbReference>
<reference evidence="8 9" key="1">
    <citation type="journal article" date="2018" name="MBio">
        <title>Comparative Genomics Reveals the Core Gene Toolbox for the Fungus-Insect Symbiosis.</title>
        <authorList>
            <person name="Wang Y."/>
            <person name="Stata M."/>
            <person name="Wang W."/>
            <person name="Stajich J.E."/>
            <person name="White M.M."/>
            <person name="Moncalvo J.M."/>
        </authorList>
    </citation>
    <scope>NUCLEOTIDE SEQUENCE [LARGE SCALE GENOMIC DNA]</scope>
    <source>
        <strain evidence="8 9">SWE-8-4</strain>
    </source>
</reference>
<dbReference type="SUPFAM" id="SSF46565">
    <property type="entry name" value="Chaperone J-domain"/>
    <property type="match status" value="1"/>
</dbReference>
<dbReference type="PANTHER" id="PTHR44313:SF1">
    <property type="entry name" value="DNAJ HOMOLOG SUBFAMILY C MEMBER 17"/>
    <property type="match status" value="1"/>
</dbReference>
<dbReference type="InterPro" id="IPR001623">
    <property type="entry name" value="DnaJ_domain"/>
</dbReference>
<evidence type="ECO:0000256" key="6">
    <source>
        <dbReference type="SAM" id="Coils"/>
    </source>
</evidence>
<keyword evidence="4" id="KW-0143">Chaperone</keyword>
<organism evidence="8 9">
    <name type="scientific">Smittium simulii</name>
    <dbReference type="NCBI Taxonomy" id="133385"/>
    <lineage>
        <taxon>Eukaryota</taxon>
        <taxon>Fungi</taxon>
        <taxon>Fungi incertae sedis</taxon>
        <taxon>Zoopagomycota</taxon>
        <taxon>Kickxellomycotina</taxon>
        <taxon>Harpellomycetes</taxon>
        <taxon>Harpellales</taxon>
        <taxon>Legeriomycetaceae</taxon>
        <taxon>Smittium</taxon>
    </lineage>
</organism>
<accession>A0A2T9YQP4</accession>
<comment type="subcellular location">
    <subcellularLocation>
        <location evidence="2">Cytoplasm</location>
    </subcellularLocation>
    <subcellularLocation>
        <location evidence="1">Nucleus</location>
    </subcellularLocation>
</comment>
<keyword evidence="3" id="KW-0963">Cytoplasm</keyword>
<dbReference type="InterPro" id="IPR036869">
    <property type="entry name" value="J_dom_sf"/>
</dbReference>
<protein>
    <recommendedName>
        <fullName evidence="7">J domain-containing protein</fullName>
    </recommendedName>
</protein>
<dbReference type="PANTHER" id="PTHR44313">
    <property type="entry name" value="DNAJ HOMOLOG SUBFAMILY C MEMBER 17"/>
    <property type="match status" value="1"/>
</dbReference>
<evidence type="ECO:0000259" key="7">
    <source>
        <dbReference type="PROSITE" id="PS50076"/>
    </source>
</evidence>
<dbReference type="STRING" id="133385.A0A2T9YQP4"/>
<feature type="domain" description="J" evidence="7">
    <location>
        <begin position="5"/>
        <end position="76"/>
    </location>
</feature>
<dbReference type="PRINTS" id="PR00625">
    <property type="entry name" value="JDOMAIN"/>
</dbReference>
<dbReference type="EMBL" id="MBFR01000080">
    <property type="protein sequence ID" value="PVU94657.1"/>
    <property type="molecule type" value="Genomic_DNA"/>
</dbReference>